<dbReference type="InterPro" id="IPR000768">
    <property type="entry name" value="ART"/>
</dbReference>
<feature type="domain" description="Microbial-type PARG catalytic" evidence="7">
    <location>
        <begin position="405"/>
        <end position="491"/>
    </location>
</feature>
<dbReference type="Pfam" id="PF01129">
    <property type="entry name" value="ART"/>
    <property type="match status" value="1"/>
</dbReference>
<dbReference type="InterPro" id="IPR043472">
    <property type="entry name" value="Macro_dom-like"/>
</dbReference>
<dbReference type="NCBIfam" id="TIGR02452">
    <property type="entry name" value="TIGR02452 family protein"/>
    <property type="match status" value="1"/>
</dbReference>
<accession>A0A815SBW1</accession>
<evidence type="ECO:0000313" key="9">
    <source>
        <dbReference type="Proteomes" id="UP000663845"/>
    </source>
</evidence>
<keyword evidence="4" id="KW-0548">Nucleotidyltransferase</keyword>
<evidence type="ECO:0000256" key="2">
    <source>
        <dbReference type="ARBA" id="ARBA00022676"/>
    </source>
</evidence>
<evidence type="ECO:0000256" key="1">
    <source>
        <dbReference type="ARBA" id="ARBA00009558"/>
    </source>
</evidence>
<sequence length="624" mass="71681">MYVQPVGQIRNFEKLKNYESYNDEVVENYLERAVLYMNERTLREKRDEYAIIEDDFGPMLEKKLANGITPSFGTLKEACEQLDRNSDQHYKKSMETYTYFTKRGISKDEAKACAMAIAFYSGGYSALVSTSANYVCRMERKVAELYTDGEKLNSNALMVMYYLIKGLSRIDFYWGVVTRYVNLDKEDAKDYKPGEILTWLQFSSADKGGDNMTHFTGRNTVFKITSLTGRAIQYFSNCAEEEDEVLFLPHSSFLVCRVVECEPQRQIFLRQIELGLSKYVILWVDDNIFDENWGNKQLMEKATTLGTSVNVHFIPKSNTDSALSFLRSEFGQRLKDRESFRIVTDMKRTNEDDPSMAGVRLLMEVQEINNIPHTKVTFNTTSFVDSDARDYMINYPVPERKNKGQINTKQGRIENVIFDILPDKQVIVLDFADERMPGGLFLYGATTQEETICYNSDTYQALLDLKYNRFDGGFFIPEFGCLYIKHVQFFKPPAFNQRRIVDIIAAACYDLTGEHGLHETPHSAEAIAFNTKKKLQAIIAAAQANTEGNGENTYLILGPIGCGAFKNRLESIAKLWAEILLKPLSPDLNTQQRHAFQHIWFLSGTDQKLRVFERAFDLDIDQRL</sequence>
<keyword evidence="6" id="KW-0520">NAD</keyword>
<comment type="similarity">
    <text evidence="1 6">Belongs to the Arg-specific ADP-ribosyltransferase family.</text>
</comment>
<keyword evidence="2 6" id="KW-0328">Glycosyltransferase</keyword>
<dbReference type="Proteomes" id="UP000663845">
    <property type="component" value="Unassembled WGS sequence"/>
</dbReference>
<dbReference type="AlphaFoldDB" id="A0A815SBW1"/>
<dbReference type="GO" id="GO:0016779">
    <property type="term" value="F:nucleotidyltransferase activity"/>
    <property type="evidence" value="ECO:0007669"/>
    <property type="project" value="UniProtKB-KW"/>
</dbReference>
<dbReference type="Pfam" id="PF10021">
    <property type="entry name" value="PARG_cat_microb"/>
    <property type="match status" value="1"/>
</dbReference>
<comment type="catalytic activity">
    <reaction evidence="5 6">
        <text>L-arginyl-[protein] + NAD(+) = N(omega)-(ADP-D-ribosyl)-L-arginyl-[protein] + nicotinamide + H(+)</text>
        <dbReference type="Rhea" id="RHEA:19149"/>
        <dbReference type="Rhea" id="RHEA-COMP:10532"/>
        <dbReference type="Rhea" id="RHEA-COMP:15087"/>
        <dbReference type="ChEBI" id="CHEBI:15378"/>
        <dbReference type="ChEBI" id="CHEBI:17154"/>
        <dbReference type="ChEBI" id="CHEBI:29965"/>
        <dbReference type="ChEBI" id="CHEBI:57540"/>
        <dbReference type="ChEBI" id="CHEBI:142554"/>
        <dbReference type="EC" id="2.4.2.31"/>
    </reaction>
</comment>
<dbReference type="Gene3D" id="3.40.220.10">
    <property type="entry name" value="Leucine Aminopeptidase, subunit E, domain 1"/>
    <property type="match status" value="1"/>
</dbReference>
<dbReference type="Gene3D" id="3.90.176.10">
    <property type="entry name" value="Toxin ADP-ribosyltransferase, Chain A, domain 1"/>
    <property type="match status" value="1"/>
</dbReference>
<gene>
    <name evidence="8" type="ORF">JYZ213_LOCUS42814</name>
</gene>
<evidence type="ECO:0000256" key="5">
    <source>
        <dbReference type="ARBA" id="ARBA00047597"/>
    </source>
</evidence>
<proteinExistence type="inferred from homology"/>
<dbReference type="EMBL" id="CAJNOG010002089">
    <property type="protein sequence ID" value="CAF1489036.1"/>
    <property type="molecule type" value="Genomic_DNA"/>
</dbReference>
<keyword evidence="3 6" id="KW-0808">Transferase</keyword>
<dbReference type="PANTHER" id="PTHR35596:SF1">
    <property type="entry name" value="MICROBIAL-TYPE PARG CATALYTIC DOMAIN-CONTAINING PROTEIN"/>
    <property type="match status" value="1"/>
</dbReference>
<dbReference type="GO" id="GO:0106274">
    <property type="term" value="F:NAD+-protein-arginine ADP-ribosyltransferase activity"/>
    <property type="evidence" value="ECO:0007669"/>
    <property type="project" value="UniProtKB-EC"/>
</dbReference>
<dbReference type="SUPFAM" id="SSF56399">
    <property type="entry name" value="ADP-ribosylation"/>
    <property type="match status" value="1"/>
</dbReference>
<keyword evidence="6" id="KW-0521">NADP</keyword>
<evidence type="ECO:0000256" key="4">
    <source>
        <dbReference type="ARBA" id="ARBA00022695"/>
    </source>
</evidence>
<reference evidence="8" key="1">
    <citation type="submission" date="2021-02" db="EMBL/GenBank/DDBJ databases">
        <authorList>
            <person name="Nowell W R."/>
        </authorList>
    </citation>
    <scope>NUCLEOTIDE SEQUENCE</scope>
</reference>
<evidence type="ECO:0000313" key="8">
    <source>
        <dbReference type="EMBL" id="CAF1489036.1"/>
    </source>
</evidence>
<organism evidence="8 9">
    <name type="scientific">Adineta steineri</name>
    <dbReference type="NCBI Taxonomy" id="433720"/>
    <lineage>
        <taxon>Eukaryota</taxon>
        <taxon>Metazoa</taxon>
        <taxon>Spiralia</taxon>
        <taxon>Gnathifera</taxon>
        <taxon>Rotifera</taxon>
        <taxon>Eurotatoria</taxon>
        <taxon>Bdelloidea</taxon>
        <taxon>Adinetida</taxon>
        <taxon>Adinetidae</taxon>
        <taxon>Adineta</taxon>
    </lineage>
</organism>
<comment type="caution">
    <text evidence="8">The sequence shown here is derived from an EMBL/GenBank/DDBJ whole genome shotgun (WGS) entry which is preliminary data.</text>
</comment>
<evidence type="ECO:0000256" key="3">
    <source>
        <dbReference type="ARBA" id="ARBA00022679"/>
    </source>
</evidence>
<name>A0A815SBW1_9BILA</name>
<protein>
    <recommendedName>
        <fullName evidence="6">NAD(P)(+)--arginine ADP-ribosyltransferase</fullName>
        <ecNumber evidence="6">2.4.2.31</ecNumber>
    </recommendedName>
    <alternativeName>
        <fullName evidence="6">Mono(ADP-ribosyl)transferase</fullName>
    </alternativeName>
</protein>
<dbReference type="InterPro" id="IPR019261">
    <property type="entry name" value="PARG_cat_microbial"/>
</dbReference>
<dbReference type="InterPro" id="IPR012664">
    <property type="entry name" value="CHP02452"/>
</dbReference>
<evidence type="ECO:0000256" key="6">
    <source>
        <dbReference type="RuleBase" id="RU361228"/>
    </source>
</evidence>
<evidence type="ECO:0000259" key="7">
    <source>
        <dbReference type="Pfam" id="PF10021"/>
    </source>
</evidence>
<dbReference type="EC" id="2.4.2.31" evidence="6"/>
<dbReference type="PANTHER" id="PTHR35596">
    <property type="entry name" value="DUF2263 DOMAIN-CONTAINING PROTEIN"/>
    <property type="match status" value="1"/>
</dbReference>